<comment type="caution">
    <text evidence="2">The sequence shown here is derived from an EMBL/GenBank/DDBJ whole genome shotgun (WGS) entry which is preliminary data.</text>
</comment>
<protein>
    <submittedName>
        <fullName evidence="2">Uncharacterized protein YgiM (DUF1202 family)</fullName>
    </submittedName>
</protein>
<dbReference type="RefSeq" id="WP_184653526.1">
    <property type="nucleotide sequence ID" value="NZ_JACHFR010000004.1"/>
</dbReference>
<gene>
    <name evidence="2" type="ORF">HNP77_002334</name>
</gene>
<keyword evidence="3" id="KW-1185">Reference proteome</keyword>
<dbReference type="AlphaFoldDB" id="A0A840SGW6"/>
<organism evidence="2 3">
    <name type="scientific">Treponema rectale</name>
    <dbReference type="NCBI Taxonomy" id="744512"/>
    <lineage>
        <taxon>Bacteria</taxon>
        <taxon>Pseudomonadati</taxon>
        <taxon>Spirochaetota</taxon>
        <taxon>Spirochaetia</taxon>
        <taxon>Spirochaetales</taxon>
        <taxon>Treponemataceae</taxon>
        <taxon>Treponema</taxon>
    </lineage>
</organism>
<evidence type="ECO:0000313" key="2">
    <source>
        <dbReference type="EMBL" id="MBB5219945.1"/>
    </source>
</evidence>
<dbReference type="SUPFAM" id="SSF101898">
    <property type="entry name" value="NHL repeat"/>
    <property type="match status" value="1"/>
</dbReference>
<dbReference type="EMBL" id="JACHFR010000004">
    <property type="protein sequence ID" value="MBB5219945.1"/>
    <property type="molecule type" value="Genomic_DNA"/>
</dbReference>
<dbReference type="Pfam" id="PF08239">
    <property type="entry name" value="SH3_3"/>
    <property type="match status" value="1"/>
</dbReference>
<evidence type="ECO:0000259" key="1">
    <source>
        <dbReference type="PROSITE" id="PS51781"/>
    </source>
</evidence>
<accession>A0A840SGW6</accession>
<sequence length="399" mass="46332">MKKTFIFITLLFISTFLWCQNLELKAVKQFSNTKEVKIVHNYELDAYNGKTGNRMFCDKNGSIFIYNDDKNILYELDSKTFQIAKSYSYDFSDIYYASELFGLYAVSNNYFFYKWTDAASIAIDRSSGKRKYVVNANSQVSSQLSYYDEETDILFFQDHNNKIHCIVHPSLDEKQNQKNFRNAEETSKLLNNGNYAPHLTLDSDNDLYIDGVRCRWNATAYETTDYVITLNNKRKTIRVFNRKESEVLNYTIPENETEESITYHPNGDWYFLTINWTTDTHTLWRIENTWDSQWREQWNKEHINFDNLDSASSTNVAVSKVMTCNDNLRLRSQEATSSSVITTMQKGSKVKILQLGKAETIDGINSNWVQVEVLSGAKDKDGKEIKSGTTGWCYGGYLE</sequence>
<dbReference type="InterPro" id="IPR003646">
    <property type="entry name" value="SH3-like_bac-type"/>
</dbReference>
<proteinExistence type="predicted"/>
<dbReference type="Proteomes" id="UP000578697">
    <property type="component" value="Unassembled WGS sequence"/>
</dbReference>
<dbReference type="Gene3D" id="2.30.30.40">
    <property type="entry name" value="SH3 Domains"/>
    <property type="match status" value="1"/>
</dbReference>
<dbReference type="PROSITE" id="PS51781">
    <property type="entry name" value="SH3B"/>
    <property type="match status" value="1"/>
</dbReference>
<evidence type="ECO:0000313" key="3">
    <source>
        <dbReference type="Proteomes" id="UP000578697"/>
    </source>
</evidence>
<feature type="domain" description="SH3b" evidence="1">
    <location>
        <begin position="314"/>
        <end position="399"/>
    </location>
</feature>
<reference evidence="2 3" key="1">
    <citation type="submission" date="2020-08" db="EMBL/GenBank/DDBJ databases">
        <title>Genomic Encyclopedia of Type Strains, Phase IV (KMG-IV): sequencing the most valuable type-strain genomes for metagenomic binning, comparative biology and taxonomic classification.</title>
        <authorList>
            <person name="Goeker M."/>
        </authorList>
    </citation>
    <scope>NUCLEOTIDE SEQUENCE [LARGE SCALE GENOMIC DNA]</scope>
    <source>
        <strain evidence="2 3">DSM 103679</strain>
    </source>
</reference>
<name>A0A840SGW6_9SPIR</name>